<evidence type="ECO:0000313" key="4">
    <source>
        <dbReference type="Proteomes" id="UP000886883"/>
    </source>
</evidence>
<protein>
    <submittedName>
        <fullName evidence="3">Extracellular solute-binding protein</fullName>
    </submittedName>
</protein>
<reference evidence="3" key="1">
    <citation type="journal article" date="2021" name="PeerJ">
        <title>Extensive microbial diversity within the chicken gut microbiome revealed by metagenomics and culture.</title>
        <authorList>
            <person name="Gilroy R."/>
            <person name="Ravi A."/>
            <person name="Getino M."/>
            <person name="Pursley I."/>
            <person name="Horton D.L."/>
            <person name="Alikhan N.F."/>
            <person name="Baker D."/>
            <person name="Gharbi K."/>
            <person name="Hall N."/>
            <person name="Watson M."/>
            <person name="Adriaenssens E.M."/>
            <person name="Foster-Nyarko E."/>
            <person name="Jarju S."/>
            <person name="Secka A."/>
            <person name="Antonio M."/>
            <person name="Oren A."/>
            <person name="Chaudhuri R.R."/>
            <person name="La Ragione R."/>
            <person name="Hildebrand F."/>
            <person name="Pallen M.J."/>
        </authorList>
    </citation>
    <scope>NUCLEOTIDE SEQUENCE</scope>
    <source>
        <strain evidence="3">USAMLcec3-2134</strain>
    </source>
</reference>
<dbReference type="SUPFAM" id="SSF53850">
    <property type="entry name" value="Periplasmic binding protein-like II"/>
    <property type="match status" value="1"/>
</dbReference>
<reference evidence="3" key="2">
    <citation type="submission" date="2021-04" db="EMBL/GenBank/DDBJ databases">
        <authorList>
            <person name="Gilroy R."/>
        </authorList>
    </citation>
    <scope>NUCLEOTIDE SEQUENCE</scope>
    <source>
        <strain evidence="3">USAMLcec3-2134</strain>
    </source>
</reference>
<dbReference type="PANTHER" id="PTHR43649">
    <property type="entry name" value="ARABINOSE-BINDING PROTEIN-RELATED"/>
    <property type="match status" value="1"/>
</dbReference>
<dbReference type="InterPro" id="IPR006059">
    <property type="entry name" value="SBP"/>
</dbReference>
<keyword evidence="1" id="KW-0732">Signal</keyword>
<feature type="signal peptide" evidence="1">
    <location>
        <begin position="1"/>
        <end position="26"/>
    </location>
</feature>
<gene>
    <name evidence="3" type="ORF">H9763_12355</name>
</gene>
<evidence type="ECO:0000313" key="3">
    <source>
        <dbReference type="EMBL" id="HJB92239.1"/>
    </source>
</evidence>
<dbReference type="PANTHER" id="PTHR43649:SF17">
    <property type="entry name" value="ABC TRANSPORTER SOLUTE BINDING PROTEIN-SUGAR TRANSPORT"/>
    <property type="match status" value="1"/>
</dbReference>
<dbReference type="EMBL" id="DWXE01000045">
    <property type="protein sequence ID" value="HJB92239.1"/>
    <property type="molecule type" value="Genomic_DNA"/>
</dbReference>
<dbReference type="InterPro" id="IPR050490">
    <property type="entry name" value="Bact_solute-bd_prot1"/>
</dbReference>
<organism evidence="3 4">
    <name type="scientific">Candidatus Eisenbergiella merdigallinarum</name>
    <dbReference type="NCBI Taxonomy" id="2838552"/>
    <lineage>
        <taxon>Bacteria</taxon>
        <taxon>Bacillati</taxon>
        <taxon>Bacillota</taxon>
        <taxon>Clostridia</taxon>
        <taxon>Lachnospirales</taxon>
        <taxon>Lachnospiraceae</taxon>
        <taxon>Eisenbergiella</taxon>
    </lineage>
</organism>
<dbReference type="Pfam" id="PF12010">
    <property type="entry name" value="DUF3502"/>
    <property type="match status" value="1"/>
</dbReference>
<evidence type="ECO:0000256" key="1">
    <source>
        <dbReference type="SAM" id="SignalP"/>
    </source>
</evidence>
<comment type="caution">
    <text evidence="3">The sequence shown here is derived from an EMBL/GenBank/DDBJ whole genome shotgun (WGS) entry which is preliminary data.</text>
</comment>
<dbReference type="PROSITE" id="PS51257">
    <property type="entry name" value="PROKAR_LIPOPROTEIN"/>
    <property type="match status" value="1"/>
</dbReference>
<proteinExistence type="predicted"/>
<accession>A0A9D2SDW0</accession>
<sequence>MKRKSMMKRMAAFLTAAMVLSLTACGGQEAADGAQSAGASEQGSAVSAEETEYQGDQDLEYVELKLYAIADAPNNTDLAAQYWEELNKQLKEDLNCTIDYTYAAGNDYKNNYALAIASGESYDLIQAAPGWLDYQTYAAKNAFLPLDDLLPEYAPYLWETIPEETWKAASVNGNIYAVPNLETGVTATAFVYREDLRKKYDLPEIDSMEDIETYLQAIVDNEPGLLPVDDYQCQVYGTSWIYNTPYIGIDEIHDELFNFVYDPRNGEVLSVIETPEYKEYMYKMKDWADRGFWSSSVLASTNWGVMQVLNGAAAASFNEQLPAYNWHKTQVEEEHGSEGWELGFYMYFEGNPDSVLSGSTIANMTAVTANAENPERALMFLDYAQQHEELWDFLTYGMEGINYELAEDGSIDTTNIEEGASFNYFPSSIIGNDDFKKRQSNYCDDYDEIMQKIDEKVVPDIFEGFALDQSGFETEYTALYNVQTEYGYPLQAGLVNDVDAAYEEYLAAAKAAGLDMVREEVEKQVNAWLESRE</sequence>
<dbReference type="Proteomes" id="UP000886883">
    <property type="component" value="Unassembled WGS sequence"/>
</dbReference>
<evidence type="ECO:0000259" key="2">
    <source>
        <dbReference type="Pfam" id="PF12010"/>
    </source>
</evidence>
<dbReference type="Gene3D" id="3.40.190.10">
    <property type="entry name" value="Periplasmic binding protein-like II"/>
    <property type="match status" value="1"/>
</dbReference>
<name>A0A9D2SDW0_9FIRM</name>
<feature type="domain" description="DUF3502" evidence="2">
    <location>
        <begin position="463"/>
        <end position="529"/>
    </location>
</feature>
<dbReference type="InterPro" id="IPR022627">
    <property type="entry name" value="DUF3502"/>
</dbReference>
<feature type="chain" id="PRO_5038430667" evidence="1">
    <location>
        <begin position="27"/>
        <end position="533"/>
    </location>
</feature>
<dbReference type="Pfam" id="PF13416">
    <property type="entry name" value="SBP_bac_8"/>
    <property type="match status" value="1"/>
</dbReference>
<dbReference type="AlphaFoldDB" id="A0A9D2SDW0"/>